<evidence type="ECO:0000313" key="2">
    <source>
        <dbReference type="EMBL" id="SNR46252.1"/>
    </source>
</evidence>
<protein>
    <submittedName>
        <fullName evidence="2">Uncharacterized protein</fullName>
    </submittedName>
</protein>
<name>A0A238WI62_9ACTN</name>
<dbReference type="Proteomes" id="UP000198403">
    <property type="component" value="Unassembled WGS sequence"/>
</dbReference>
<accession>A0A238WI62</accession>
<reference evidence="2 3" key="1">
    <citation type="submission" date="2017-06" db="EMBL/GenBank/DDBJ databases">
        <authorList>
            <person name="Kim H.J."/>
            <person name="Triplett B.A."/>
        </authorList>
    </citation>
    <scope>NUCLEOTIDE SEQUENCE [LARGE SCALE GENOMIC DNA]</scope>
    <source>
        <strain evidence="2 3">DSM 44272</strain>
    </source>
</reference>
<feature type="region of interest" description="Disordered" evidence="1">
    <location>
        <begin position="40"/>
        <end position="71"/>
    </location>
</feature>
<keyword evidence="3" id="KW-1185">Reference proteome</keyword>
<proteinExistence type="predicted"/>
<dbReference type="AlphaFoldDB" id="A0A238WI62"/>
<sequence>MTMGATLVWPAVAVLGFLLFTGVVVALGTSSTARYEFERNGAGAPQRTAAHSRGAHPAGGRAPSRPVGAAEAQAQPQSVGLAVRPAPAPPTGGPAWWLVGESAQVLAGPFADQIDADWAALADGLTAVSVFGARREDGSVAVKPSPAERAWLVELGAELDRLPEDWDALLSDTDPLTTLVVEVTAAVVEAGLPLQDLRGRDAAGGVCLVPEPGLRGVLVSWRPHDRMSLHQVRGAAADDAVQDLMNATIADVLAQLRFVVEPYGATGCVLVTALR</sequence>
<gene>
    <name evidence="2" type="ORF">SAMN06272737_10853</name>
</gene>
<evidence type="ECO:0000313" key="3">
    <source>
        <dbReference type="Proteomes" id="UP000198403"/>
    </source>
</evidence>
<dbReference type="EMBL" id="FZNO01000008">
    <property type="protein sequence ID" value="SNR46252.1"/>
    <property type="molecule type" value="Genomic_DNA"/>
</dbReference>
<evidence type="ECO:0000256" key="1">
    <source>
        <dbReference type="SAM" id="MobiDB-lite"/>
    </source>
</evidence>
<organism evidence="2 3">
    <name type="scientific">Blastococcus mobilis</name>
    <dbReference type="NCBI Taxonomy" id="1938746"/>
    <lineage>
        <taxon>Bacteria</taxon>
        <taxon>Bacillati</taxon>
        <taxon>Actinomycetota</taxon>
        <taxon>Actinomycetes</taxon>
        <taxon>Geodermatophilales</taxon>
        <taxon>Geodermatophilaceae</taxon>
        <taxon>Blastococcus</taxon>
    </lineage>
</organism>